<feature type="region of interest" description="Disordered" evidence="8">
    <location>
        <begin position="129"/>
        <end position="164"/>
    </location>
</feature>
<dbReference type="PANTHER" id="PTHR46243">
    <property type="entry name" value="BIS(5'-ADENOSYL)-TRIPHOSPHATASE"/>
    <property type="match status" value="1"/>
</dbReference>
<comment type="caution">
    <text evidence="10">The sequence shown here is derived from an EMBL/GenBank/DDBJ whole genome shotgun (WGS) entry which is preliminary data.</text>
</comment>
<evidence type="ECO:0000259" key="9">
    <source>
        <dbReference type="PROSITE" id="PS51084"/>
    </source>
</evidence>
<dbReference type="CDD" id="cd01275">
    <property type="entry name" value="FHIT"/>
    <property type="match status" value="1"/>
</dbReference>
<evidence type="ECO:0000256" key="5">
    <source>
        <dbReference type="PIRSR" id="PIRSR639383-3"/>
    </source>
</evidence>
<dbReference type="Proteomes" id="UP000243797">
    <property type="component" value="Unassembled WGS sequence"/>
</dbReference>
<keyword evidence="1 7" id="KW-0547">Nucleotide-binding</keyword>
<evidence type="ECO:0000256" key="3">
    <source>
        <dbReference type="PIRSR" id="PIRSR639383-1"/>
    </source>
</evidence>
<dbReference type="AlphaFoldDB" id="A0A2K1QMT4"/>
<dbReference type="SUPFAM" id="SSF54197">
    <property type="entry name" value="HIT-like"/>
    <property type="match status" value="1"/>
</dbReference>
<evidence type="ECO:0000256" key="7">
    <source>
        <dbReference type="RuleBase" id="RU366076"/>
    </source>
</evidence>
<dbReference type="GO" id="GO:0047710">
    <property type="term" value="F:bis(5'-adenosyl)-triphosphatase activity"/>
    <property type="evidence" value="ECO:0007669"/>
    <property type="project" value="UniProtKB-UniRule"/>
</dbReference>
<dbReference type="InterPro" id="IPR011146">
    <property type="entry name" value="HIT-like"/>
</dbReference>
<feature type="short sequence motif" description="Histidine triad motif" evidence="6">
    <location>
        <begin position="100"/>
        <end position="104"/>
    </location>
</feature>
<sequence length="181" mass="20093">MPPPSLRSAIKFGPFTVTSQVFYTTPHSFALVNLRPLLPGHILVCPHKPHTHLSSLSGPEVSDLFLTVQRLQRTLQRVYKATAFNVAIQDGRAAGQSVPHVHCHIIPRREGDLDDRGGGDAIYEMMEGEEGDVGAHLEEKDKRGRGTFKPDAERKDRSDEEMRKEAEMLATEVEKDGKGQA</sequence>
<dbReference type="Pfam" id="PF01230">
    <property type="entry name" value="HIT"/>
    <property type="match status" value="1"/>
</dbReference>
<organism evidence="10 11">
    <name type="scientific">Sphaceloma murrayae</name>
    <dbReference type="NCBI Taxonomy" id="2082308"/>
    <lineage>
        <taxon>Eukaryota</taxon>
        <taxon>Fungi</taxon>
        <taxon>Dikarya</taxon>
        <taxon>Ascomycota</taxon>
        <taxon>Pezizomycotina</taxon>
        <taxon>Dothideomycetes</taxon>
        <taxon>Dothideomycetidae</taxon>
        <taxon>Myriangiales</taxon>
        <taxon>Elsinoaceae</taxon>
        <taxon>Sphaceloma</taxon>
    </lineage>
</organism>
<dbReference type="GO" id="GO:0000166">
    <property type="term" value="F:nucleotide binding"/>
    <property type="evidence" value="ECO:0007669"/>
    <property type="project" value="UniProtKB-KW"/>
</dbReference>
<feature type="binding site" evidence="4">
    <location>
        <position position="89"/>
    </location>
    <ligand>
        <name>substrate</name>
    </ligand>
</feature>
<dbReference type="STRING" id="2082308.A0A2K1QMT4"/>
<feature type="binding site" evidence="4">
    <location>
        <begin position="95"/>
        <end position="98"/>
    </location>
    <ligand>
        <name>substrate</name>
    </ligand>
</feature>
<reference evidence="10 11" key="1">
    <citation type="submission" date="2017-06" db="EMBL/GenBank/DDBJ databases">
        <title>Draft genome sequence of a variant of Elsinoe murrayae.</title>
        <authorList>
            <person name="Cheng Q."/>
        </authorList>
    </citation>
    <scope>NUCLEOTIDE SEQUENCE [LARGE SCALE GENOMIC DNA]</scope>
    <source>
        <strain evidence="10 11">CQ-2017a</strain>
    </source>
</reference>
<accession>A0A2K1QMT4</accession>
<keyword evidence="2 7" id="KW-0378">Hydrolase</keyword>
<name>A0A2K1QMT4_9PEZI</name>
<dbReference type="OrthoDB" id="680339at2759"/>
<feature type="domain" description="HIT" evidence="9">
    <location>
        <begin position="8"/>
        <end position="115"/>
    </location>
</feature>
<dbReference type="FunCoup" id="A0A2K1QMT4">
    <property type="interactions" value="164"/>
</dbReference>
<dbReference type="EC" id="3.6.1.29" evidence="7"/>
<feature type="binding site" evidence="4">
    <location>
        <position position="33"/>
    </location>
    <ligand>
        <name>substrate</name>
    </ligand>
</feature>
<protein>
    <recommendedName>
        <fullName evidence="7">Bis(5'-adenosyl)-triphosphatase</fullName>
        <ecNumber evidence="7">3.6.1.29</ecNumber>
    </recommendedName>
</protein>
<comment type="catalytic activity">
    <reaction evidence="7">
        <text>P(1),P(3)-bis(5'-adenosyl) triphosphate + H2O = AMP + ADP + 2 H(+)</text>
        <dbReference type="Rhea" id="RHEA:13893"/>
        <dbReference type="ChEBI" id="CHEBI:15377"/>
        <dbReference type="ChEBI" id="CHEBI:15378"/>
        <dbReference type="ChEBI" id="CHEBI:58529"/>
        <dbReference type="ChEBI" id="CHEBI:456215"/>
        <dbReference type="ChEBI" id="CHEBI:456216"/>
        <dbReference type="EC" id="3.6.1.29"/>
    </reaction>
</comment>
<dbReference type="InterPro" id="IPR039383">
    <property type="entry name" value="FHIT"/>
</dbReference>
<feature type="binding site" evidence="4">
    <location>
        <position position="104"/>
    </location>
    <ligand>
        <name>substrate</name>
    </ligand>
</feature>
<evidence type="ECO:0000256" key="8">
    <source>
        <dbReference type="SAM" id="MobiDB-lite"/>
    </source>
</evidence>
<evidence type="ECO:0000256" key="1">
    <source>
        <dbReference type="ARBA" id="ARBA00022741"/>
    </source>
</evidence>
<dbReference type="InParanoid" id="A0A2K1QMT4"/>
<dbReference type="InterPro" id="IPR051884">
    <property type="entry name" value="Bis(5'-adenosyl)-TPase_reg"/>
</dbReference>
<feature type="compositionally biased region" description="Basic and acidic residues" evidence="8">
    <location>
        <begin position="133"/>
        <end position="164"/>
    </location>
</feature>
<dbReference type="FunFam" id="3.30.428.10:FF:000011">
    <property type="entry name" value="Fragile histidine triad"/>
    <property type="match status" value="1"/>
</dbReference>
<evidence type="ECO:0000256" key="2">
    <source>
        <dbReference type="ARBA" id="ARBA00022801"/>
    </source>
</evidence>
<feature type="active site" description="Tele-AMP-histidine intermediate" evidence="3">
    <location>
        <position position="102"/>
    </location>
</feature>
<dbReference type="InterPro" id="IPR036265">
    <property type="entry name" value="HIT-like_sf"/>
</dbReference>
<evidence type="ECO:0000313" key="10">
    <source>
        <dbReference type="EMBL" id="PNS16311.1"/>
    </source>
</evidence>
<dbReference type="PROSITE" id="PS51084">
    <property type="entry name" value="HIT_2"/>
    <property type="match status" value="1"/>
</dbReference>
<comment type="cofactor">
    <cofactor evidence="7">
        <name>Mn(2+)</name>
        <dbReference type="ChEBI" id="CHEBI:29035"/>
    </cofactor>
</comment>
<proteinExistence type="predicted"/>
<evidence type="ECO:0000256" key="4">
    <source>
        <dbReference type="PIRSR" id="PIRSR639383-2"/>
    </source>
</evidence>
<gene>
    <name evidence="10" type="ORF">CAC42_6418</name>
</gene>
<dbReference type="PANTHER" id="PTHR46243:SF1">
    <property type="entry name" value="BIS(5'-ADENOSYL)-TRIPHOSPHATASE"/>
    <property type="match status" value="1"/>
</dbReference>
<feature type="site" description="Important for induction of apoptosis" evidence="5">
    <location>
        <position position="123"/>
    </location>
</feature>
<keyword evidence="11" id="KW-1185">Reference proteome</keyword>
<evidence type="ECO:0000256" key="6">
    <source>
        <dbReference type="PROSITE-ProRule" id="PRU00464"/>
    </source>
</evidence>
<dbReference type="EMBL" id="NKHZ01000058">
    <property type="protein sequence ID" value="PNS16311.1"/>
    <property type="molecule type" value="Genomic_DNA"/>
</dbReference>
<dbReference type="Gene3D" id="3.30.428.10">
    <property type="entry name" value="HIT-like"/>
    <property type="match status" value="1"/>
</dbReference>
<evidence type="ECO:0000313" key="11">
    <source>
        <dbReference type="Proteomes" id="UP000243797"/>
    </source>
</evidence>